<keyword evidence="3" id="KW-1185">Reference proteome</keyword>
<keyword evidence="1" id="KW-1133">Transmembrane helix</keyword>
<dbReference type="AlphaFoldDB" id="I7MH52"/>
<reference evidence="3" key="1">
    <citation type="journal article" date="2006" name="PLoS Biol.">
        <title>Macronuclear genome sequence of the ciliate Tetrahymena thermophila, a model eukaryote.</title>
        <authorList>
            <person name="Eisen J.A."/>
            <person name="Coyne R.S."/>
            <person name="Wu M."/>
            <person name="Wu D."/>
            <person name="Thiagarajan M."/>
            <person name="Wortman J.R."/>
            <person name="Badger J.H."/>
            <person name="Ren Q."/>
            <person name="Amedeo P."/>
            <person name="Jones K.M."/>
            <person name="Tallon L.J."/>
            <person name="Delcher A.L."/>
            <person name="Salzberg S.L."/>
            <person name="Silva J.C."/>
            <person name="Haas B.J."/>
            <person name="Majoros W.H."/>
            <person name="Farzad M."/>
            <person name="Carlton J.M."/>
            <person name="Smith R.K. Jr."/>
            <person name="Garg J."/>
            <person name="Pearlman R.E."/>
            <person name="Karrer K.M."/>
            <person name="Sun L."/>
            <person name="Manning G."/>
            <person name="Elde N.C."/>
            <person name="Turkewitz A.P."/>
            <person name="Asai D.J."/>
            <person name="Wilkes D.E."/>
            <person name="Wang Y."/>
            <person name="Cai H."/>
            <person name="Collins K."/>
            <person name="Stewart B.A."/>
            <person name="Lee S.R."/>
            <person name="Wilamowska K."/>
            <person name="Weinberg Z."/>
            <person name="Ruzzo W.L."/>
            <person name="Wloga D."/>
            <person name="Gaertig J."/>
            <person name="Frankel J."/>
            <person name="Tsao C.-C."/>
            <person name="Gorovsky M.A."/>
            <person name="Keeling P.J."/>
            <person name="Waller R.F."/>
            <person name="Patron N.J."/>
            <person name="Cherry J.M."/>
            <person name="Stover N.A."/>
            <person name="Krieger C.J."/>
            <person name="del Toro C."/>
            <person name="Ryder H.F."/>
            <person name="Williamson S.C."/>
            <person name="Barbeau R.A."/>
            <person name="Hamilton E.P."/>
            <person name="Orias E."/>
        </authorList>
    </citation>
    <scope>NUCLEOTIDE SEQUENCE [LARGE SCALE GENOMIC DNA]</scope>
    <source>
        <strain evidence="3">SB210</strain>
    </source>
</reference>
<dbReference type="KEGG" id="tet:TTHERM_00578760"/>
<gene>
    <name evidence="2" type="ORF">TTHERM_00578760</name>
</gene>
<dbReference type="GeneID" id="7833765"/>
<dbReference type="RefSeq" id="XP_001022877.1">
    <property type="nucleotide sequence ID" value="XM_001022877.1"/>
</dbReference>
<dbReference type="HOGENOM" id="CLU_436494_0_0_1"/>
<evidence type="ECO:0000313" key="3">
    <source>
        <dbReference type="Proteomes" id="UP000009168"/>
    </source>
</evidence>
<feature type="transmembrane region" description="Helical" evidence="1">
    <location>
        <begin position="20"/>
        <end position="38"/>
    </location>
</feature>
<dbReference type="Proteomes" id="UP000009168">
    <property type="component" value="Unassembled WGS sequence"/>
</dbReference>
<protein>
    <submittedName>
        <fullName evidence="2">Transmembrane protein, putative</fullName>
    </submittedName>
</protein>
<keyword evidence="1" id="KW-0472">Membrane</keyword>
<keyword evidence="1 2" id="KW-0812">Transmembrane</keyword>
<sequence>MQYFNLEQQRQSSQNKSKKILVAFVCVAVIACLGYVLLASGSSENKTQYIVNLAYNAKEKTQIINSTRKMNICTDQFDQNQESFRNVCTLYTTEQEIVVKRISQDQLSVYILYKSIDEQKTDSAAKLETVDEMIDDGKNTYDGYMDELDLVFKATISTKGTLLSLESPNGEQPDTTIRLTERLIQQTFPELDPALYNTPYALRSSQNRRRRVLQEMSAEEIQQLPTQETYLGEVSAEYTFNVDQSGNTILQKQYTDYDFVNYSYDLGGDKPDVKYNSLTVVNDQGIINSNEEAMHFNITDPTINNSNGEYEEMIGLISVKIESSMVVNHVRESDDELLEGIRKYEENNAFSTVDLASDGGLLNINSNNDTIKLETGDKPLLGASAIYAYTKDISVFKKSIFKQSIEMKIIQENYEIYSDVSAAIFLNDKKVTDLYSLRVNHPWLACQSSKSGSGSNFDKNFKIFEVQFPILGIITIPIRAYINVQMGWSFNVAPASEICNISFQTYARPSINAEGGISILKIAEGGVTARGSVANGYFNFNLGVNRKLFQATLDINAQLIPFEYSVDVYYRYFRCDFKSLFKRNLLFGKIFKKIVKVVQVVTNIVKRITHICGLSNPKYINISKGQVGKTETLNIYKTIIPFKNRS</sequence>
<evidence type="ECO:0000313" key="2">
    <source>
        <dbReference type="EMBL" id="EAS02632.1"/>
    </source>
</evidence>
<organism evidence="2 3">
    <name type="scientific">Tetrahymena thermophila (strain SB210)</name>
    <dbReference type="NCBI Taxonomy" id="312017"/>
    <lineage>
        <taxon>Eukaryota</taxon>
        <taxon>Sar</taxon>
        <taxon>Alveolata</taxon>
        <taxon>Ciliophora</taxon>
        <taxon>Intramacronucleata</taxon>
        <taxon>Oligohymenophorea</taxon>
        <taxon>Hymenostomatida</taxon>
        <taxon>Tetrahymenina</taxon>
        <taxon>Tetrahymenidae</taxon>
        <taxon>Tetrahymena</taxon>
    </lineage>
</organism>
<dbReference type="InParanoid" id="I7MH52"/>
<evidence type="ECO:0000256" key="1">
    <source>
        <dbReference type="SAM" id="Phobius"/>
    </source>
</evidence>
<name>I7MH52_TETTS</name>
<proteinExistence type="predicted"/>
<dbReference type="EMBL" id="GG662527">
    <property type="protein sequence ID" value="EAS02632.1"/>
    <property type="molecule type" value="Genomic_DNA"/>
</dbReference>
<accession>I7MH52</accession>